<comment type="caution">
    <text evidence="1">The sequence shown here is derived from an EMBL/GenBank/DDBJ whole genome shotgun (WGS) entry which is preliminary data.</text>
</comment>
<reference evidence="1" key="2">
    <citation type="submission" date="2023-05" db="EMBL/GenBank/DDBJ databases">
        <authorList>
            <consortium name="Lawrence Berkeley National Laboratory"/>
            <person name="Steindorff A."/>
            <person name="Hensen N."/>
            <person name="Bonometti L."/>
            <person name="Westerberg I."/>
            <person name="Brannstrom I.O."/>
            <person name="Guillou S."/>
            <person name="Cros-Aarteil S."/>
            <person name="Calhoun S."/>
            <person name="Haridas S."/>
            <person name="Kuo A."/>
            <person name="Mondo S."/>
            <person name="Pangilinan J."/>
            <person name="Riley R."/>
            <person name="Labutti K."/>
            <person name="Andreopoulos B."/>
            <person name="Lipzen A."/>
            <person name="Chen C."/>
            <person name="Yanf M."/>
            <person name="Daum C."/>
            <person name="Ng V."/>
            <person name="Clum A."/>
            <person name="Ohm R."/>
            <person name="Martin F."/>
            <person name="Silar P."/>
            <person name="Natvig D."/>
            <person name="Lalanne C."/>
            <person name="Gautier V."/>
            <person name="Ament-Velasquez S.L."/>
            <person name="Kruys A."/>
            <person name="Hutchinson M.I."/>
            <person name="Powell A.J."/>
            <person name="Barry K."/>
            <person name="Miller A.N."/>
            <person name="Grigoriev I.V."/>
            <person name="Debuchy R."/>
            <person name="Gladieux P."/>
            <person name="Thoren M.H."/>
            <person name="Johannesson H."/>
        </authorList>
    </citation>
    <scope>NUCLEOTIDE SEQUENCE</scope>
    <source>
        <strain evidence="1">PSN309</strain>
    </source>
</reference>
<dbReference type="EMBL" id="MU864634">
    <property type="protein sequence ID" value="KAK4182608.1"/>
    <property type="molecule type" value="Genomic_DNA"/>
</dbReference>
<evidence type="ECO:0008006" key="3">
    <source>
        <dbReference type="Google" id="ProtNLM"/>
    </source>
</evidence>
<name>A0AAN6WJ67_9PEZI</name>
<evidence type="ECO:0000313" key="2">
    <source>
        <dbReference type="Proteomes" id="UP001302126"/>
    </source>
</evidence>
<keyword evidence="2" id="KW-1185">Reference proteome</keyword>
<dbReference type="AlphaFoldDB" id="A0AAN6WJ67"/>
<accession>A0AAN6WJ67</accession>
<reference evidence="1" key="1">
    <citation type="journal article" date="2023" name="Mol. Phylogenet. Evol.">
        <title>Genome-scale phylogeny and comparative genomics of the fungal order Sordariales.</title>
        <authorList>
            <person name="Hensen N."/>
            <person name="Bonometti L."/>
            <person name="Westerberg I."/>
            <person name="Brannstrom I.O."/>
            <person name="Guillou S."/>
            <person name="Cros-Aarteil S."/>
            <person name="Calhoun S."/>
            <person name="Haridas S."/>
            <person name="Kuo A."/>
            <person name="Mondo S."/>
            <person name="Pangilinan J."/>
            <person name="Riley R."/>
            <person name="LaButti K."/>
            <person name="Andreopoulos B."/>
            <person name="Lipzen A."/>
            <person name="Chen C."/>
            <person name="Yan M."/>
            <person name="Daum C."/>
            <person name="Ng V."/>
            <person name="Clum A."/>
            <person name="Steindorff A."/>
            <person name="Ohm R.A."/>
            <person name="Martin F."/>
            <person name="Silar P."/>
            <person name="Natvig D.O."/>
            <person name="Lalanne C."/>
            <person name="Gautier V."/>
            <person name="Ament-Velasquez S.L."/>
            <person name="Kruys A."/>
            <person name="Hutchinson M.I."/>
            <person name="Powell A.J."/>
            <person name="Barry K."/>
            <person name="Miller A.N."/>
            <person name="Grigoriev I.V."/>
            <person name="Debuchy R."/>
            <person name="Gladieux P."/>
            <person name="Hiltunen Thoren M."/>
            <person name="Johannesson H."/>
        </authorList>
    </citation>
    <scope>NUCLEOTIDE SEQUENCE</scope>
    <source>
        <strain evidence="1">PSN309</strain>
    </source>
</reference>
<sequence length="162" mass="18062">MDQQPLPTPAIPWSVDPTERPEQFTVAIQTFSSLPANRTPEAMFSKLRSAYGKPELQKARGAGQCLLTVNQGLCEPIQAFITRFEEILYRANAHVWPDAAKIVSLLVSLNNTWRTRIAERTDIPQAHQRPQAGLADNLIGNRTAGDRLYHLTFVGLKQALIS</sequence>
<organism evidence="1 2">
    <name type="scientific">Podospora australis</name>
    <dbReference type="NCBI Taxonomy" id="1536484"/>
    <lineage>
        <taxon>Eukaryota</taxon>
        <taxon>Fungi</taxon>
        <taxon>Dikarya</taxon>
        <taxon>Ascomycota</taxon>
        <taxon>Pezizomycotina</taxon>
        <taxon>Sordariomycetes</taxon>
        <taxon>Sordariomycetidae</taxon>
        <taxon>Sordariales</taxon>
        <taxon>Podosporaceae</taxon>
        <taxon>Podospora</taxon>
    </lineage>
</organism>
<gene>
    <name evidence="1" type="ORF">QBC35DRAFT_467971</name>
</gene>
<evidence type="ECO:0000313" key="1">
    <source>
        <dbReference type="EMBL" id="KAK4182608.1"/>
    </source>
</evidence>
<dbReference type="Proteomes" id="UP001302126">
    <property type="component" value="Unassembled WGS sequence"/>
</dbReference>
<protein>
    <recommendedName>
        <fullName evidence="3">Retrotransposon gag domain-containing protein</fullName>
    </recommendedName>
</protein>
<proteinExistence type="predicted"/>